<accession>A0A4V6DJW4</accession>
<evidence type="ECO:0000256" key="1">
    <source>
        <dbReference type="SAM" id="MobiDB-lite"/>
    </source>
</evidence>
<evidence type="ECO:0000313" key="2">
    <source>
        <dbReference type="EMBL" id="TKW57446.1"/>
    </source>
</evidence>
<keyword evidence="3" id="KW-1185">Reference proteome</keyword>
<feature type="compositionally biased region" description="Low complexity" evidence="1">
    <location>
        <begin position="233"/>
        <end position="243"/>
    </location>
</feature>
<organism evidence="2 3">
    <name type="scientific">Colletotrichum tanaceti</name>
    <dbReference type="NCBI Taxonomy" id="1306861"/>
    <lineage>
        <taxon>Eukaryota</taxon>
        <taxon>Fungi</taxon>
        <taxon>Dikarya</taxon>
        <taxon>Ascomycota</taxon>
        <taxon>Pezizomycotina</taxon>
        <taxon>Sordariomycetes</taxon>
        <taxon>Hypocreomycetidae</taxon>
        <taxon>Glomerellales</taxon>
        <taxon>Glomerellaceae</taxon>
        <taxon>Colletotrichum</taxon>
        <taxon>Colletotrichum destructivum species complex</taxon>
    </lineage>
</organism>
<dbReference type="Proteomes" id="UP000310108">
    <property type="component" value="Unassembled WGS sequence"/>
</dbReference>
<feature type="region of interest" description="Disordered" evidence="1">
    <location>
        <begin position="837"/>
        <end position="873"/>
    </location>
</feature>
<comment type="caution">
    <text evidence="2">The sequence shown here is derived from an EMBL/GenBank/DDBJ whole genome shotgun (WGS) entry which is preliminary data.</text>
</comment>
<feature type="region of interest" description="Disordered" evidence="1">
    <location>
        <begin position="636"/>
        <end position="675"/>
    </location>
</feature>
<protein>
    <submittedName>
        <fullName evidence="2">Uncharacterized protein</fullName>
    </submittedName>
</protein>
<reference evidence="2 3" key="1">
    <citation type="journal article" date="2019" name="PLoS ONE">
        <title>Comparative genome analysis indicates high evolutionary potential of pathogenicity genes in Colletotrichum tanaceti.</title>
        <authorList>
            <person name="Lelwala R.V."/>
            <person name="Korhonen P.K."/>
            <person name="Young N.D."/>
            <person name="Scott J.B."/>
            <person name="Ades P.A."/>
            <person name="Gasser R.B."/>
            <person name="Taylor P.W.J."/>
        </authorList>
    </citation>
    <scope>NUCLEOTIDE SEQUENCE [LARGE SCALE GENOMIC DNA]</scope>
    <source>
        <strain evidence="2">BRIP57314</strain>
    </source>
</reference>
<sequence length="1062" mass="112590">MRRQLTPAQVSNILPILDIGIEGGIVEGAQVAKRSGPRLGDARVQNHRSARHGPEQMLEEGVELFDGKFVVVVVLLGGGGGNLLEPLRERDGRLEIQLRAKELHQLAPRLPRRVLQVQRDGQRLGRQGDLGDDGRGVLGQGTEALGRLEQHRDLLVGVPHTRPPGAGDLAAADRGDLEPAGVSESLRRSLHHLFAHELAVGVADPARRLLGGHGGLGDPQYRRRPPELVVVRSSSISSSSSSIQPDLGHCGDGRDKDQPAALCPSGGAVYGGGSGRKLQQAPEELELVPERAQRHEVVHRPGGVDDVRDALLHGGVGRGRQAQPVGGGIDLERGHLGPLLLGDLQPSRLEDLAVERWASFFSSVAAGSRGRGRHRAGSLVLADDADDVPDLRSPGEVRDAENDGLFGVAVAAAGRFLLLLLLLLLLRAAGPAAEAVPIREFLHLLDDRVAGRRVGKGKRLGGVCLFSARPALENRGRHLAHRRVAVYELGRDHLGHVHFHVPGPGPGPGIETETETLRLGRRGHEDPPQLESLQGVDAQVEEAVVDGPRRHVHLGPEPSPQVLVDEGPDALLEVVEVEGPDGAHLGGGGGVGRSRQPLVDGPDLLVEQGVRLPAGDGSLVGPRDDLVLVGLRDDDDDGVRRGDARGAVHPLAGGRDDGPDDVPAERLHVPGPEQPLRLPRLDDDAEVELILAERHGRLDPRRLAQHRLEDQRVGLLPRRQHDDVVVAPDGGQVGDALVTIHPLVPDELVGDLDALVVVFVVAKGEHGEPEPPLASVLAPGRRLRRRRFQLGQGELDVVPEPEVLPVIRRAAPFGPFPELGRKDERQVAGLGGAVEVEEPHAAGRQPVADSGPQRGAAGSHEVHVGQGPDAPVVGEVADGVEEEGHRHHGPGARPLDEVDDGRGVRDAVARRVQRRLARGQGEARGDEAEAVEEGQGREVEALRLLLRVEAVAAEGEEQLAVVEGDGLREPRRAGGVEEQDDAVPVLGALKGRPGLYGGGGGVGVWLVKGVVSVGDMPLDARAASAGFAGSLRRWDTMKEAAEVALIKALMAAGGRRGEMTRA</sequence>
<feature type="compositionally biased region" description="Basic and acidic residues" evidence="1">
    <location>
        <begin position="249"/>
        <end position="258"/>
    </location>
</feature>
<feature type="region of interest" description="Disordered" evidence="1">
    <location>
        <begin position="915"/>
        <end position="935"/>
    </location>
</feature>
<dbReference type="AlphaFoldDB" id="A0A4V6DJW4"/>
<dbReference type="EMBL" id="PJEX01000042">
    <property type="protein sequence ID" value="TKW57446.1"/>
    <property type="molecule type" value="Genomic_DNA"/>
</dbReference>
<feature type="region of interest" description="Disordered" evidence="1">
    <location>
        <begin position="880"/>
        <end position="899"/>
    </location>
</feature>
<gene>
    <name evidence="2" type="ORF">CTA1_8557</name>
</gene>
<feature type="region of interest" description="Disordered" evidence="1">
    <location>
        <begin position="231"/>
        <end position="268"/>
    </location>
</feature>
<evidence type="ECO:0000313" key="3">
    <source>
        <dbReference type="Proteomes" id="UP000310108"/>
    </source>
</evidence>
<proteinExistence type="predicted"/>
<name>A0A4V6DJW4_9PEZI</name>